<name>A0A1M6N994_9PROT</name>
<dbReference type="Pfam" id="PF04932">
    <property type="entry name" value="Wzy_C"/>
    <property type="match status" value="1"/>
</dbReference>
<feature type="transmembrane region" description="Helical" evidence="5">
    <location>
        <begin position="106"/>
        <end position="122"/>
    </location>
</feature>
<accession>A0A1M6N994</accession>
<reference evidence="8 9" key="1">
    <citation type="submission" date="2016-11" db="EMBL/GenBank/DDBJ databases">
        <authorList>
            <person name="Jaros S."/>
            <person name="Januszkiewicz K."/>
            <person name="Wedrychowicz H."/>
        </authorList>
    </citation>
    <scope>NUCLEOTIDE SEQUENCE [LARGE SCALE GENOMIC DNA]</scope>
    <source>
        <strain evidence="8 9">DSM 14916</strain>
    </source>
</reference>
<evidence type="ECO:0000256" key="3">
    <source>
        <dbReference type="ARBA" id="ARBA00022989"/>
    </source>
</evidence>
<dbReference type="InterPro" id="IPR017528">
    <property type="entry name" value="CHP03097O-antigen_lig-rel"/>
</dbReference>
<feature type="transmembrane region" description="Helical" evidence="5">
    <location>
        <begin position="217"/>
        <end position="233"/>
    </location>
</feature>
<keyword evidence="2 5" id="KW-0812">Transmembrane</keyword>
<dbReference type="InterPro" id="IPR007016">
    <property type="entry name" value="O-antigen_ligase-rel_domated"/>
</dbReference>
<feature type="transmembrane region" description="Helical" evidence="5">
    <location>
        <begin position="75"/>
        <end position="94"/>
    </location>
</feature>
<dbReference type="Proteomes" id="UP000184387">
    <property type="component" value="Unassembled WGS sequence"/>
</dbReference>
<sequence>MRNLLFFATMATLLPMAVVRPFAGVLLWSWISFMNPHREIWGSAANLPWAAMVLGGTLLGCVLAQEPRRLPINAVTLLLLLLVAIFTITTLVGLGEPVDAWAKWDRTAKMILALLLTAALLTDRHRLDALIWLMVIAIGYYGVRGGAFTILTGGSFRVLGPEATTIADNNHIGTAMLVAIPLMNYLRMHARHRIVQIGLMAAMVLTLFAVVGTYSRGAFIALGAVTLLLWWRSRRKLIGGLVIAACVAGAMAFMPQAWVARMNSIETYEEDASATTRLKLWEASFRLAMDRPLVGSGFRGPYSQAAVDRVMPGGPARAVHSIWFEVLGEHGFPGFLAWLGLTVSGIWYSLRLSRLGRDHPGLQWAGDLGRMVGISILAYCIGGTFLSLGYWDFYWTLLVVAAAAHALALAELRNELPAAPAARGWRAEPLPGAARARAAAPRAGTARA</sequence>
<evidence type="ECO:0000313" key="8">
    <source>
        <dbReference type="EMBL" id="SHJ92214.1"/>
    </source>
</evidence>
<feature type="domain" description="DUF5935" evidence="7">
    <location>
        <begin position="1"/>
        <end position="189"/>
    </location>
</feature>
<evidence type="ECO:0000256" key="2">
    <source>
        <dbReference type="ARBA" id="ARBA00022692"/>
    </source>
</evidence>
<evidence type="ECO:0000256" key="5">
    <source>
        <dbReference type="SAM" id="Phobius"/>
    </source>
</evidence>
<feature type="transmembrane region" description="Helical" evidence="5">
    <location>
        <begin position="371"/>
        <end position="388"/>
    </location>
</feature>
<feature type="transmembrane region" description="Helical" evidence="5">
    <location>
        <begin position="45"/>
        <end position="63"/>
    </location>
</feature>
<keyword evidence="4 5" id="KW-0472">Membrane</keyword>
<feature type="transmembrane region" description="Helical" evidence="5">
    <location>
        <begin position="129"/>
        <end position="151"/>
    </location>
</feature>
<protein>
    <submittedName>
        <fullName evidence="8">Probable O-glycosylation ligase, exosortase A-associated</fullName>
    </submittedName>
</protein>
<dbReference type="OrthoDB" id="9772644at2"/>
<dbReference type="GO" id="GO:0016020">
    <property type="term" value="C:membrane"/>
    <property type="evidence" value="ECO:0007669"/>
    <property type="project" value="UniProtKB-SubCell"/>
</dbReference>
<dbReference type="EMBL" id="FQZF01000025">
    <property type="protein sequence ID" value="SHJ92214.1"/>
    <property type="molecule type" value="Genomic_DNA"/>
</dbReference>
<proteinExistence type="predicted"/>
<dbReference type="InterPro" id="IPR045979">
    <property type="entry name" value="DUF5935"/>
</dbReference>
<dbReference type="RefSeq" id="WP_073137517.1">
    <property type="nucleotide sequence ID" value="NZ_FQZF01000025.1"/>
</dbReference>
<dbReference type="InterPro" id="IPR051533">
    <property type="entry name" value="WaaL-like"/>
</dbReference>
<gene>
    <name evidence="8" type="ORF">SAMN02745194_03733</name>
</gene>
<evidence type="ECO:0000259" key="6">
    <source>
        <dbReference type="Pfam" id="PF04932"/>
    </source>
</evidence>
<feature type="transmembrane region" description="Helical" evidence="5">
    <location>
        <begin position="240"/>
        <end position="259"/>
    </location>
</feature>
<keyword evidence="3 5" id="KW-1133">Transmembrane helix</keyword>
<dbReference type="STRING" id="198092.SAMN02745194_03733"/>
<evidence type="ECO:0000259" key="7">
    <source>
        <dbReference type="Pfam" id="PF19358"/>
    </source>
</evidence>
<keyword evidence="8" id="KW-0436">Ligase</keyword>
<dbReference type="GO" id="GO:0016874">
    <property type="term" value="F:ligase activity"/>
    <property type="evidence" value="ECO:0007669"/>
    <property type="project" value="UniProtKB-KW"/>
</dbReference>
<organism evidence="8 9">
    <name type="scientific">Muricoccus roseus</name>
    <dbReference type="NCBI Taxonomy" id="198092"/>
    <lineage>
        <taxon>Bacteria</taxon>
        <taxon>Pseudomonadati</taxon>
        <taxon>Pseudomonadota</taxon>
        <taxon>Alphaproteobacteria</taxon>
        <taxon>Acetobacterales</taxon>
        <taxon>Roseomonadaceae</taxon>
        <taxon>Muricoccus</taxon>
    </lineage>
</organism>
<evidence type="ECO:0000256" key="1">
    <source>
        <dbReference type="ARBA" id="ARBA00004141"/>
    </source>
</evidence>
<comment type="subcellular location">
    <subcellularLocation>
        <location evidence="1">Membrane</location>
        <topology evidence="1">Multi-pass membrane protein</topology>
    </subcellularLocation>
</comment>
<evidence type="ECO:0000256" key="4">
    <source>
        <dbReference type="ARBA" id="ARBA00023136"/>
    </source>
</evidence>
<dbReference type="NCBIfam" id="TIGR03097">
    <property type="entry name" value="PEP_O_lig_1"/>
    <property type="match status" value="1"/>
</dbReference>
<feature type="domain" description="O-antigen ligase-related" evidence="6">
    <location>
        <begin position="201"/>
        <end position="339"/>
    </location>
</feature>
<dbReference type="PANTHER" id="PTHR37422">
    <property type="entry name" value="TEICHURONIC ACID BIOSYNTHESIS PROTEIN TUAE"/>
    <property type="match status" value="1"/>
</dbReference>
<dbReference type="AlphaFoldDB" id="A0A1M6N994"/>
<evidence type="ECO:0000313" key="9">
    <source>
        <dbReference type="Proteomes" id="UP000184387"/>
    </source>
</evidence>
<dbReference type="Pfam" id="PF19358">
    <property type="entry name" value="DUF5935"/>
    <property type="match status" value="1"/>
</dbReference>
<feature type="transmembrane region" description="Helical" evidence="5">
    <location>
        <begin position="331"/>
        <end position="350"/>
    </location>
</feature>
<keyword evidence="9" id="KW-1185">Reference proteome</keyword>
<dbReference type="PANTHER" id="PTHR37422:SF13">
    <property type="entry name" value="LIPOPOLYSACCHARIDE BIOSYNTHESIS PROTEIN PA4999-RELATED"/>
    <property type="match status" value="1"/>
</dbReference>